<sequence length="110" mass="12344">MVVKSESAAPAHICPASPAHQCKLMACLIRLIQMFERRSDEEHGQTGAVTKMPTEKKTLKNNLLLGGHILFTLTKKVFSEGTEFEDRRRDEGCGPAVRRWHREGPADASW</sequence>
<accession>A0A9Q1EVF1</accession>
<evidence type="ECO:0000313" key="3">
    <source>
        <dbReference type="Proteomes" id="UP001152622"/>
    </source>
</evidence>
<dbReference type="AlphaFoldDB" id="A0A9Q1EVF1"/>
<reference evidence="2" key="1">
    <citation type="journal article" date="2023" name="Science">
        <title>Genome structures resolve the early diversification of teleost fishes.</title>
        <authorList>
            <person name="Parey E."/>
            <person name="Louis A."/>
            <person name="Montfort J."/>
            <person name="Bouchez O."/>
            <person name="Roques C."/>
            <person name="Iampietro C."/>
            <person name="Lluch J."/>
            <person name="Castinel A."/>
            <person name="Donnadieu C."/>
            <person name="Desvignes T."/>
            <person name="Floi Bucao C."/>
            <person name="Jouanno E."/>
            <person name="Wen M."/>
            <person name="Mejri S."/>
            <person name="Dirks R."/>
            <person name="Jansen H."/>
            <person name="Henkel C."/>
            <person name="Chen W.J."/>
            <person name="Zahm M."/>
            <person name="Cabau C."/>
            <person name="Klopp C."/>
            <person name="Thompson A.W."/>
            <person name="Robinson-Rechavi M."/>
            <person name="Braasch I."/>
            <person name="Lecointre G."/>
            <person name="Bobe J."/>
            <person name="Postlethwait J.H."/>
            <person name="Berthelot C."/>
            <person name="Roest Crollius H."/>
            <person name="Guiguen Y."/>
        </authorList>
    </citation>
    <scope>NUCLEOTIDE SEQUENCE</scope>
    <source>
        <strain evidence="2">WJC10195</strain>
    </source>
</reference>
<organism evidence="2 3">
    <name type="scientific">Synaphobranchus kaupii</name>
    <name type="common">Kaup's arrowtooth eel</name>
    <dbReference type="NCBI Taxonomy" id="118154"/>
    <lineage>
        <taxon>Eukaryota</taxon>
        <taxon>Metazoa</taxon>
        <taxon>Chordata</taxon>
        <taxon>Craniata</taxon>
        <taxon>Vertebrata</taxon>
        <taxon>Euteleostomi</taxon>
        <taxon>Actinopterygii</taxon>
        <taxon>Neopterygii</taxon>
        <taxon>Teleostei</taxon>
        <taxon>Anguilliformes</taxon>
        <taxon>Synaphobranchidae</taxon>
        <taxon>Synaphobranchus</taxon>
    </lineage>
</organism>
<keyword evidence="3" id="KW-1185">Reference proteome</keyword>
<gene>
    <name evidence="2" type="ORF">SKAU_G00299000</name>
</gene>
<evidence type="ECO:0000313" key="2">
    <source>
        <dbReference type="EMBL" id="KAJ8345707.1"/>
    </source>
</evidence>
<name>A0A9Q1EVF1_SYNKA</name>
<comment type="caution">
    <text evidence="2">The sequence shown here is derived from an EMBL/GenBank/DDBJ whole genome shotgun (WGS) entry which is preliminary data.</text>
</comment>
<dbReference type="EMBL" id="JAINUF010000012">
    <property type="protein sequence ID" value="KAJ8345707.1"/>
    <property type="molecule type" value="Genomic_DNA"/>
</dbReference>
<protein>
    <submittedName>
        <fullName evidence="2">Uncharacterized protein</fullName>
    </submittedName>
</protein>
<dbReference type="Proteomes" id="UP001152622">
    <property type="component" value="Chromosome 12"/>
</dbReference>
<evidence type="ECO:0000256" key="1">
    <source>
        <dbReference type="SAM" id="MobiDB-lite"/>
    </source>
</evidence>
<feature type="region of interest" description="Disordered" evidence="1">
    <location>
        <begin position="84"/>
        <end position="110"/>
    </location>
</feature>
<proteinExistence type="predicted"/>